<dbReference type="InterPro" id="IPR007527">
    <property type="entry name" value="Znf_SWIM"/>
</dbReference>
<keyword evidence="1" id="KW-0862">Zinc</keyword>
<dbReference type="PROSITE" id="PS50966">
    <property type="entry name" value="ZF_SWIM"/>
    <property type="match status" value="1"/>
</dbReference>
<dbReference type="Proteomes" id="UP001159427">
    <property type="component" value="Unassembled WGS sequence"/>
</dbReference>
<gene>
    <name evidence="4" type="ORF">PEVE_00023849</name>
</gene>
<evidence type="ECO:0000259" key="3">
    <source>
        <dbReference type="PROSITE" id="PS50966"/>
    </source>
</evidence>
<dbReference type="PANTHER" id="PTHR22619:SF1">
    <property type="entry name" value="ZINC FINGER SWIM DOMAIN-CONTAINING PROTEIN 8"/>
    <property type="match status" value="1"/>
</dbReference>
<keyword evidence="5" id="KW-1185">Reference proteome</keyword>
<sequence length="1520" mass="170668">MWSDDDECYLYSPHYFGSEMDDSDVDEYYFDEDDYCGYSSGETECLRKLAARRHHDHDEDSDDSSISENTSSTTYQILSLQDLCCRHIALKFPFAYVEHRSPPIPDELQLKIIGFSFPEDEQMIMKYAQFSRSSGVDFSSAKSMRDNGSVKNLSQIGFRLSATVDHNRGSGNGNGYYVTVHFDRGKITSAYCSCDQSTNWCAHVIATCLARIKDKNTVTIRMPVSDSLNLLDREQLLKFSQYLLCEHQNERTVETAQQLLDKLLSKGQKEQEEDINAIAGAPDPTAGPGLDEEAHWFVCKNGFQSRCKSLRYESINDLGFTKYNDRDNDSEGSVKELWERNCLHQPLVRDEIDLQLDDSHYGYSSSQRLNILQVLETTADLLQDDFMSAVSALTTCTEQLIERLSVVCQERLSVTYLTSQLRNQEPKSSLKLCGSLAGGFTPRLSKCTTVSDELSRLWRLAVLSPGIPAKEHKGVVDQLQSLNERVSVAFVTGPVRPWHGLEVAVKLSSIDWNLPDFQQALKGEWTYIPVVSSCMAIQLTCQSKNAYVSEWMALEQCDSDIRAATCTKDDSNITLSFYNPHCIAFSSHCSIDIHSVCSIIEALNASGHHRRAMCLTVAISYALVSFYKKVLFGLCDASSMPVSARCSLGTAQYQNARKADGNKESDSPMEVDVSGDKPPTVSIWPEDTLLAISTFAFLFELLSQKSDVVDTSIAEMRTKLNLDISAVNVPDCPKTAMSLKFQLGLVGLSLQKLPASSLRHEVEEYNNECWLTYHLICCSPSDADLSFLTHLGQHVSQGVATPSPAPQSSLSRVIFHHLFKSAPAALSKTLSEQQHIGLKAALNVLSHVNKFTVKDSSPTWMLFEYANCRLWAKLAEVVLRSLSDSPELLGEAMSHVLQSDGTLGAQSMENISTDSTPSNVLSRLRNIELISGKSRVAYRLGRVLSEKQGNSIRILQFKAWNSRGAFTKGESSEMDIPRKIMKSGVENALKLCAVQIVAHSLWLQRLADKDRSRHAEYASPRWLIDLVVSSGVESLECLVQCKGDVTTILKQGDLLDLCEKFLRKAETEKQVKTIVQNILLLLLQKASHAEAEDDLRSIINFCRGKRCAAQLDLLPWICTGLQNLHSSGSYVPFEVLMDASHAMLEHYKERLAETESHNQTEWGQKGFFYLRRLFNEGPHGDDDSDNDESCDSVLANRNPFRTAEAHPFLETAFNLGMLGLTKLGEKPDEPSHDRAHFHRIHRRVCPVKEHLTEFCRLVCYLVNKKWLTDGPTVELGKRSPKREDTTPGSLTGKPGCSHWEDADSQSVSKMSCNSSFLQDFVLSSVNYVENPLWLFEVLQELGDQLCVDVACSSATSRKERQNFRIKSASQVYPPVSLLLQNTLSAFSKILLGEKMADLVAEVTRIRDRRRLERSEIIRELLHGRLGSTRLQEVLQAAKRAFSISDSRGAMFQNLTDDMAKKHPILEQLLERVLKDDWDCSSSDREEYIFPRADILPALFAQGLFPGLFRRGIMDDYLMYE</sequence>
<organism evidence="4 5">
    <name type="scientific">Porites evermanni</name>
    <dbReference type="NCBI Taxonomy" id="104178"/>
    <lineage>
        <taxon>Eukaryota</taxon>
        <taxon>Metazoa</taxon>
        <taxon>Cnidaria</taxon>
        <taxon>Anthozoa</taxon>
        <taxon>Hexacorallia</taxon>
        <taxon>Scleractinia</taxon>
        <taxon>Fungiina</taxon>
        <taxon>Poritidae</taxon>
        <taxon>Porites</taxon>
    </lineage>
</organism>
<feature type="compositionally biased region" description="Basic and acidic residues" evidence="2">
    <location>
        <begin position="1275"/>
        <end position="1285"/>
    </location>
</feature>
<evidence type="ECO:0000313" key="5">
    <source>
        <dbReference type="Proteomes" id="UP001159427"/>
    </source>
</evidence>
<feature type="region of interest" description="Disordered" evidence="2">
    <location>
        <begin position="657"/>
        <end position="677"/>
    </location>
</feature>
<protein>
    <recommendedName>
        <fullName evidence="3">SWIM-type domain-containing protein</fullName>
    </recommendedName>
</protein>
<keyword evidence="1" id="KW-0479">Metal-binding</keyword>
<name>A0ABN8M9R1_9CNID</name>
<comment type="caution">
    <text evidence="4">The sequence shown here is derived from an EMBL/GenBank/DDBJ whole genome shotgun (WGS) entry which is preliminary data.</text>
</comment>
<keyword evidence="1" id="KW-0863">Zinc-finger</keyword>
<feature type="domain" description="SWIM-type" evidence="3">
    <location>
        <begin position="176"/>
        <end position="212"/>
    </location>
</feature>
<dbReference type="EMBL" id="CALNXI010000317">
    <property type="protein sequence ID" value="CAH3024748.1"/>
    <property type="molecule type" value="Genomic_DNA"/>
</dbReference>
<reference evidence="4 5" key="1">
    <citation type="submission" date="2022-05" db="EMBL/GenBank/DDBJ databases">
        <authorList>
            <consortium name="Genoscope - CEA"/>
            <person name="William W."/>
        </authorList>
    </citation>
    <scope>NUCLEOTIDE SEQUENCE [LARGE SCALE GENOMIC DNA]</scope>
</reference>
<dbReference type="PANTHER" id="PTHR22619">
    <property type="entry name" value="ZINC FINGER SWIM DOMAIN CONTAINING PROTEIN 4, 5, 6"/>
    <property type="match status" value="1"/>
</dbReference>
<evidence type="ECO:0000313" key="4">
    <source>
        <dbReference type="EMBL" id="CAH3024748.1"/>
    </source>
</evidence>
<evidence type="ECO:0000256" key="2">
    <source>
        <dbReference type="SAM" id="MobiDB-lite"/>
    </source>
</evidence>
<feature type="compositionally biased region" description="Basic and acidic residues" evidence="2">
    <location>
        <begin position="657"/>
        <end position="666"/>
    </location>
</feature>
<feature type="region of interest" description="Disordered" evidence="2">
    <location>
        <begin position="1275"/>
        <end position="1295"/>
    </location>
</feature>
<proteinExistence type="predicted"/>
<accession>A0ABN8M9R1</accession>
<evidence type="ECO:0000256" key="1">
    <source>
        <dbReference type="PROSITE-ProRule" id="PRU00325"/>
    </source>
</evidence>